<name>A0A2T0SSY2_9BACT</name>
<organism evidence="1 2">
    <name type="scientific">Spirosoma oryzae</name>
    <dbReference type="NCBI Taxonomy" id="1469603"/>
    <lineage>
        <taxon>Bacteria</taxon>
        <taxon>Pseudomonadati</taxon>
        <taxon>Bacteroidota</taxon>
        <taxon>Cytophagia</taxon>
        <taxon>Cytophagales</taxon>
        <taxon>Cytophagaceae</taxon>
        <taxon>Spirosoma</taxon>
    </lineage>
</organism>
<reference evidence="1 2" key="1">
    <citation type="submission" date="2018-03" db="EMBL/GenBank/DDBJ databases">
        <title>Genomic Encyclopedia of Archaeal and Bacterial Type Strains, Phase II (KMG-II): from individual species to whole genera.</title>
        <authorList>
            <person name="Goeker M."/>
        </authorList>
    </citation>
    <scope>NUCLEOTIDE SEQUENCE [LARGE SCALE GENOMIC DNA]</scope>
    <source>
        <strain evidence="1 2">DSM 28354</strain>
    </source>
</reference>
<evidence type="ECO:0000313" key="2">
    <source>
        <dbReference type="Proteomes" id="UP000238375"/>
    </source>
</evidence>
<proteinExistence type="predicted"/>
<dbReference type="AlphaFoldDB" id="A0A2T0SSY2"/>
<protein>
    <submittedName>
        <fullName evidence="1">Uncharacterized protein</fullName>
    </submittedName>
</protein>
<keyword evidence="2" id="KW-1185">Reference proteome</keyword>
<comment type="caution">
    <text evidence="1">The sequence shown here is derived from an EMBL/GenBank/DDBJ whole genome shotgun (WGS) entry which is preliminary data.</text>
</comment>
<accession>A0A2T0SSY2</accession>
<dbReference type="EMBL" id="PVTE01000012">
    <property type="protein sequence ID" value="PRY36508.1"/>
    <property type="molecule type" value="Genomic_DNA"/>
</dbReference>
<dbReference type="Proteomes" id="UP000238375">
    <property type="component" value="Unassembled WGS sequence"/>
</dbReference>
<gene>
    <name evidence="1" type="ORF">CLV58_11299</name>
</gene>
<evidence type="ECO:0000313" key="1">
    <source>
        <dbReference type="EMBL" id="PRY36508.1"/>
    </source>
</evidence>
<sequence length="151" mass="16940">MYSLIVTPLGIDLATDMLIAEIRRSLPDSRSTVRWSDVNQWISAFAYQQQADGVSGYRLVSACQQQATDFMATLPLASLNNPLSVGWLSCQVVRSLLLASGGYELDSVERDWHGAYYRPLLAYLQRYDRAVTRSATKSVSLPMPFLIWSDN</sequence>